<comment type="cofactor">
    <cofactor evidence="1 6">
        <name>pyridoxal 5'-phosphate</name>
        <dbReference type="ChEBI" id="CHEBI:597326"/>
    </cofactor>
</comment>
<dbReference type="SUPFAM" id="SSF53383">
    <property type="entry name" value="PLP-dependent transferases"/>
    <property type="match status" value="1"/>
</dbReference>
<name>A0A0K2SIH0_LIMPI</name>
<evidence type="ECO:0000256" key="4">
    <source>
        <dbReference type="ARBA" id="ARBA00022679"/>
    </source>
</evidence>
<dbReference type="PANTHER" id="PTHR46383:SF2">
    <property type="entry name" value="AMINOTRANSFERASE"/>
    <property type="match status" value="1"/>
</dbReference>
<dbReference type="InterPro" id="IPR004839">
    <property type="entry name" value="Aminotransferase_I/II_large"/>
</dbReference>
<evidence type="ECO:0000256" key="3">
    <source>
        <dbReference type="ARBA" id="ARBA00022576"/>
    </source>
</evidence>
<dbReference type="EMBL" id="AP014924">
    <property type="protein sequence ID" value="BAS26634.1"/>
    <property type="molecule type" value="Genomic_DNA"/>
</dbReference>
<dbReference type="InterPro" id="IPR050596">
    <property type="entry name" value="AspAT/PAT-like"/>
</dbReference>
<evidence type="ECO:0000256" key="2">
    <source>
        <dbReference type="ARBA" id="ARBA00007441"/>
    </source>
</evidence>
<evidence type="ECO:0000256" key="1">
    <source>
        <dbReference type="ARBA" id="ARBA00001933"/>
    </source>
</evidence>
<reference evidence="9" key="1">
    <citation type="submission" date="2015-07" db="EMBL/GenBank/DDBJ databases">
        <title>Complete genome sequence and phylogenetic analysis of Limnochorda pilosa.</title>
        <authorList>
            <person name="Watanabe M."/>
            <person name="Kojima H."/>
            <person name="Fukui M."/>
        </authorList>
    </citation>
    <scope>NUCLEOTIDE SEQUENCE [LARGE SCALE GENOMIC DNA]</scope>
    <source>
        <strain evidence="9">HC45</strain>
    </source>
</reference>
<organism evidence="8 9">
    <name type="scientific">Limnochorda pilosa</name>
    <dbReference type="NCBI Taxonomy" id="1555112"/>
    <lineage>
        <taxon>Bacteria</taxon>
        <taxon>Bacillati</taxon>
        <taxon>Bacillota</taxon>
        <taxon>Limnochordia</taxon>
        <taxon>Limnochordales</taxon>
        <taxon>Limnochordaceae</taxon>
        <taxon>Limnochorda</taxon>
    </lineage>
</organism>
<evidence type="ECO:0000313" key="9">
    <source>
        <dbReference type="Proteomes" id="UP000065807"/>
    </source>
</evidence>
<dbReference type="KEGG" id="lpil:LIP_0777"/>
<dbReference type="GO" id="GO:0008483">
    <property type="term" value="F:transaminase activity"/>
    <property type="evidence" value="ECO:0007669"/>
    <property type="project" value="UniProtKB-KW"/>
</dbReference>
<dbReference type="CDD" id="cd00609">
    <property type="entry name" value="AAT_like"/>
    <property type="match status" value="1"/>
</dbReference>
<dbReference type="PANTHER" id="PTHR46383">
    <property type="entry name" value="ASPARTATE AMINOTRANSFERASE"/>
    <property type="match status" value="1"/>
</dbReference>
<evidence type="ECO:0000313" key="8">
    <source>
        <dbReference type="EMBL" id="BAS26634.1"/>
    </source>
</evidence>
<dbReference type="AlphaFoldDB" id="A0A0K2SIH0"/>
<dbReference type="Gene3D" id="3.90.1150.10">
    <property type="entry name" value="Aspartate Aminotransferase, domain 1"/>
    <property type="match status" value="1"/>
</dbReference>
<dbReference type="RefSeq" id="WP_068134482.1">
    <property type="nucleotide sequence ID" value="NZ_AP014924.1"/>
</dbReference>
<comment type="similarity">
    <text evidence="2 6">Belongs to the class-I pyridoxal-phosphate-dependent aminotransferase family.</text>
</comment>
<gene>
    <name evidence="8" type="ORF">LIP_0777</name>
</gene>
<accession>A0A0K2SIH0</accession>
<dbReference type="Proteomes" id="UP000065807">
    <property type="component" value="Chromosome"/>
</dbReference>
<sequence>MKPLSRNAAGLAPQGIRAVMELARQVPGCIHLELGEPDFPTPPHIVEAAVAAAREGWHKYTPNAGLPELREAVARRVAADDGLAVEARQVCIHPGAVTGIASALMALVEPGDEVLVPALSWPNATMFLELQGARAVPYPLPAERGFLPDPESIGRLVGPRTKVLLLNTPANPTGAVFPESLVRDLVEVARAHDLWILSDEIYARIVFDASHVSPARFAPERTVVVSGLSKAYAMTGWRIGYTISPRQVADLIVRLQEPLISCTNTIAQRAALAALDGPQACVAEMRDAYHRRRDRAVELLATLGLPAYRPQGAFYLMVPATLPGEPSTDAARRMVLEQGVAVAPGSAFGTAGEGLVRVSLASSEADLSEGLRRLAAHMAGERAAATSG</sequence>
<evidence type="ECO:0000256" key="5">
    <source>
        <dbReference type="ARBA" id="ARBA00022898"/>
    </source>
</evidence>
<dbReference type="GO" id="GO:0006520">
    <property type="term" value="P:amino acid metabolic process"/>
    <property type="evidence" value="ECO:0007669"/>
    <property type="project" value="InterPro"/>
</dbReference>
<dbReference type="InterPro" id="IPR015424">
    <property type="entry name" value="PyrdxlP-dep_Trfase"/>
</dbReference>
<dbReference type="Pfam" id="PF00155">
    <property type="entry name" value="Aminotran_1_2"/>
    <property type="match status" value="1"/>
</dbReference>
<dbReference type="GO" id="GO:0030170">
    <property type="term" value="F:pyridoxal phosphate binding"/>
    <property type="evidence" value="ECO:0007669"/>
    <property type="project" value="InterPro"/>
</dbReference>
<keyword evidence="9" id="KW-1185">Reference proteome</keyword>
<reference evidence="9" key="2">
    <citation type="journal article" date="2016" name="Int. J. Syst. Evol. Microbiol.">
        <title>Complete genome sequence and cell structure of Limnochorda pilosa, a Gram-negative spore-former within the phylum Firmicutes.</title>
        <authorList>
            <person name="Watanabe M."/>
            <person name="Kojima H."/>
            <person name="Fukui M."/>
        </authorList>
    </citation>
    <scope>NUCLEOTIDE SEQUENCE [LARGE SCALE GENOMIC DNA]</scope>
    <source>
        <strain evidence="9">HC45</strain>
    </source>
</reference>
<dbReference type="PATRIC" id="fig|1555112.3.peg.808"/>
<dbReference type="EC" id="2.6.1.-" evidence="6"/>
<evidence type="ECO:0000259" key="7">
    <source>
        <dbReference type="Pfam" id="PF00155"/>
    </source>
</evidence>
<dbReference type="PROSITE" id="PS00105">
    <property type="entry name" value="AA_TRANSFER_CLASS_1"/>
    <property type="match status" value="1"/>
</dbReference>
<dbReference type="Gene3D" id="3.40.640.10">
    <property type="entry name" value="Type I PLP-dependent aspartate aminotransferase-like (Major domain)"/>
    <property type="match status" value="1"/>
</dbReference>
<dbReference type="STRING" id="1555112.LIP_0777"/>
<dbReference type="InterPro" id="IPR015421">
    <property type="entry name" value="PyrdxlP-dep_Trfase_major"/>
</dbReference>
<keyword evidence="4 6" id="KW-0808">Transferase</keyword>
<dbReference type="InterPro" id="IPR015422">
    <property type="entry name" value="PyrdxlP-dep_Trfase_small"/>
</dbReference>
<feature type="domain" description="Aminotransferase class I/classII large" evidence="7">
    <location>
        <begin position="29"/>
        <end position="374"/>
    </location>
</feature>
<keyword evidence="5" id="KW-0663">Pyridoxal phosphate</keyword>
<proteinExistence type="inferred from homology"/>
<dbReference type="OrthoDB" id="9802328at2"/>
<dbReference type="InterPro" id="IPR004838">
    <property type="entry name" value="NHTrfase_class1_PyrdxlP-BS"/>
</dbReference>
<evidence type="ECO:0000256" key="6">
    <source>
        <dbReference type="RuleBase" id="RU000481"/>
    </source>
</evidence>
<protein>
    <recommendedName>
        <fullName evidence="6">Aminotransferase</fullName>
        <ecNumber evidence="6">2.6.1.-</ecNumber>
    </recommendedName>
</protein>
<keyword evidence="3 6" id="KW-0032">Aminotransferase</keyword>